<dbReference type="InterPro" id="IPR013968">
    <property type="entry name" value="PKS_KR"/>
</dbReference>
<dbReference type="PROSITE" id="PS52019">
    <property type="entry name" value="PKS_MFAS_DH"/>
    <property type="match status" value="1"/>
</dbReference>
<dbReference type="InterPro" id="IPR001227">
    <property type="entry name" value="Ac_transferase_dom_sf"/>
</dbReference>
<dbReference type="Pfam" id="PF02801">
    <property type="entry name" value="Ketoacyl-synt_C"/>
    <property type="match status" value="1"/>
</dbReference>
<dbReference type="EMBL" id="MU863915">
    <property type="protein sequence ID" value="KAK4200776.1"/>
    <property type="molecule type" value="Genomic_DNA"/>
</dbReference>
<evidence type="ECO:0000313" key="13">
    <source>
        <dbReference type="EMBL" id="KAK4200776.1"/>
    </source>
</evidence>
<dbReference type="SMART" id="SM00829">
    <property type="entry name" value="PKS_ER"/>
    <property type="match status" value="1"/>
</dbReference>
<dbReference type="InterPro" id="IPR056501">
    <property type="entry name" value="NAD-bd_HRPKS_sdrA"/>
</dbReference>
<dbReference type="PROSITE" id="PS00606">
    <property type="entry name" value="KS3_1"/>
    <property type="match status" value="1"/>
</dbReference>
<feature type="active site" description="Proton donor; for dehydratase activity" evidence="8">
    <location>
        <position position="1254"/>
    </location>
</feature>
<dbReference type="Pfam" id="PF00698">
    <property type="entry name" value="Acyl_transf_1"/>
    <property type="match status" value="1"/>
</dbReference>
<keyword evidence="6" id="KW-0511">Multifunctional enzyme</keyword>
<dbReference type="GO" id="GO:0004312">
    <property type="term" value="F:fatty acid synthase activity"/>
    <property type="evidence" value="ECO:0007669"/>
    <property type="project" value="TreeGrafter"/>
</dbReference>
<keyword evidence="14" id="KW-1185">Reference proteome</keyword>
<dbReference type="Gene3D" id="1.10.1200.10">
    <property type="entry name" value="ACP-like"/>
    <property type="match status" value="1"/>
</dbReference>
<protein>
    <submittedName>
        <fullName evidence="13">Lovastatin diketide synthase LovF</fullName>
    </submittedName>
</protein>
<dbReference type="InterPro" id="IPR014030">
    <property type="entry name" value="Ketoacyl_synth_N"/>
</dbReference>
<dbReference type="InterPro" id="IPR050091">
    <property type="entry name" value="PKS_NRPS_Biosynth_Enz"/>
</dbReference>
<dbReference type="SMART" id="SM00823">
    <property type="entry name" value="PKS_PP"/>
    <property type="match status" value="1"/>
</dbReference>
<dbReference type="GO" id="GO:0031177">
    <property type="term" value="F:phosphopantetheine binding"/>
    <property type="evidence" value="ECO:0007669"/>
    <property type="project" value="InterPro"/>
</dbReference>
<dbReference type="InterPro" id="IPR014031">
    <property type="entry name" value="Ketoacyl_synth_C"/>
</dbReference>
<dbReference type="Gene3D" id="3.10.129.110">
    <property type="entry name" value="Polyketide synthase dehydratase"/>
    <property type="match status" value="1"/>
</dbReference>
<dbReference type="GO" id="GO:0006633">
    <property type="term" value="P:fatty acid biosynthetic process"/>
    <property type="evidence" value="ECO:0007669"/>
    <property type="project" value="InterPro"/>
</dbReference>
<dbReference type="InterPro" id="IPR016039">
    <property type="entry name" value="Thiolase-like"/>
</dbReference>
<dbReference type="SUPFAM" id="SSF55048">
    <property type="entry name" value="Probable ACP-binding domain of malonyl-CoA ACP transacylase"/>
    <property type="match status" value="1"/>
</dbReference>
<evidence type="ECO:0000256" key="9">
    <source>
        <dbReference type="SAM" id="MobiDB-lite"/>
    </source>
</evidence>
<evidence type="ECO:0000313" key="14">
    <source>
        <dbReference type="Proteomes" id="UP001303160"/>
    </source>
</evidence>
<evidence type="ECO:0000256" key="7">
    <source>
        <dbReference type="ARBA" id="ARBA00023315"/>
    </source>
</evidence>
<dbReference type="InterPro" id="IPR049900">
    <property type="entry name" value="PKS_mFAS_DH"/>
</dbReference>
<dbReference type="InterPro" id="IPR018201">
    <property type="entry name" value="Ketoacyl_synth_AS"/>
</dbReference>
<dbReference type="Pfam" id="PF08242">
    <property type="entry name" value="Methyltransf_12"/>
    <property type="match status" value="1"/>
</dbReference>
<evidence type="ECO:0000259" key="12">
    <source>
        <dbReference type="PROSITE" id="PS52019"/>
    </source>
</evidence>
<dbReference type="Gene3D" id="3.40.50.150">
    <property type="entry name" value="Vaccinia Virus protein VP39"/>
    <property type="match status" value="1"/>
</dbReference>
<dbReference type="Pfam" id="PF08240">
    <property type="entry name" value="ADH_N"/>
    <property type="match status" value="1"/>
</dbReference>
<dbReference type="Pfam" id="PF13602">
    <property type="entry name" value="ADH_zinc_N_2"/>
    <property type="match status" value="1"/>
</dbReference>
<dbReference type="InterPro" id="IPR049551">
    <property type="entry name" value="PKS_DH_C"/>
</dbReference>
<dbReference type="SUPFAM" id="SSF50129">
    <property type="entry name" value="GroES-like"/>
    <property type="match status" value="1"/>
</dbReference>
<keyword evidence="5" id="KW-0560">Oxidoreductase</keyword>
<feature type="active site" description="Proton acceptor; for dehydratase activity" evidence="8">
    <location>
        <position position="1044"/>
    </location>
</feature>
<dbReference type="CDD" id="cd02440">
    <property type="entry name" value="AdoMet_MTases"/>
    <property type="match status" value="1"/>
</dbReference>
<dbReference type="SMART" id="SM00825">
    <property type="entry name" value="PKS_KS"/>
    <property type="match status" value="1"/>
</dbReference>
<dbReference type="GO" id="GO:0016491">
    <property type="term" value="F:oxidoreductase activity"/>
    <property type="evidence" value="ECO:0007669"/>
    <property type="project" value="UniProtKB-KW"/>
</dbReference>
<keyword evidence="1" id="KW-0596">Phosphopantetheine</keyword>
<dbReference type="SMART" id="SM00827">
    <property type="entry name" value="PKS_AT"/>
    <property type="match status" value="1"/>
</dbReference>
<keyword evidence="4" id="KW-0521">NADP</keyword>
<keyword evidence="3" id="KW-0808">Transferase</keyword>
<dbReference type="Gene3D" id="3.90.180.10">
    <property type="entry name" value="Medium-chain alcohol dehydrogenases, catalytic domain"/>
    <property type="match status" value="2"/>
</dbReference>
<dbReference type="SMART" id="SM00826">
    <property type="entry name" value="PKS_DH"/>
    <property type="match status" value="1"/>
</dbReference>
<sequence length="2611" mass="283741">MALDTHSSSRCHSVEGSTISAPSGFSSRVGTPADHEPNGPSPLDIAIVGFAFEFPGASTTPAFWDLLVSGKCAATSFPSTRLSPERLNIGDATVRPSRASFIDRDIKAFDAQLFGMAEDEASATDPQLRILLETTYRALEDAGIPLKTVSGTNTSVYTGCFTADYAMAAAKDPQRVPRYSATGMAQSMLSNRLSSFFNLTGPSVTVDTACSSSLVALDMACRSIATGESSMSIVAGCNLLLTPDLFISLSNLGFLSPDGVSHSFDQRANGYGRGEGFGVLVIKSVSAAIRDEDTIRAVIRATATNQNGRTSLALPSKEMQKKLIEETYHRGGVDMSQTRYFESHGTGTAVGDPLEALAIGGAFKALEAKKDSVIVGALKANIGHLEGAAGIAGVIKTVLVLENGVIPPVACLEKLNPDIDAEFLNLEFPTAAMLWPSTGLRRASVNSFGFGGTNAHAILDDALHYLETRGLGGRHRTRRLPVLSDVGTMPKTDTIELSSISVPRIFSFSANDATTLSILVQHFQPWLENASLTDDSLEELAYRLTEKRNVHEWRTFVVAATISELSEKVKSPLEPIKASLAESRPRLGFIFTGQGAQWFGMGKELMAYLVFRNSVMDAETYLQSIGCDWRASELMSHDLVSEARLSDTNIDDPRYAQPLCTVLQVALVDLLGSFGIVPVTVVGHSSGEIAAAYAAGAISRRSAWKLAYYRGLLSSILARAQSRGRGSMMAVGLSQDEAQQYIDELFQYNQTGLESGILTIACINSPSSVTISGDEDLVRQLQDMLTERNIFARLLKVPVAYHSPHMSAIAPCYKDLIGVIDSGTKPASYISMISSVTKEWINLSELSKAKYWVNNMVSPVQFSSAIEHIGRSSSNKRDRRKKLDLSHRQFPSVTHLLELGPHSALHQPVAQILESIGSSIQYMSAIVRGKAATSTLLAVIGTLHCGGLNSIDLTKVSLVKNRYHDATAKTPPTGPVLVKLPSLPHYPFNHSKTHWSESLVSKNLRLAPQAYNPFLGSPVASFNPLDARWRNRLTLSTMPWLADHEINGEILFPAAGMWVMAVEALTQLIKTSNTDASADVEIVGYELRDTHMLTPLVVPDQDGDDGVEIDFRLRSILDRGAANKGSSAWAEFVLYSQRDNHEQKNFAEICRGSIRANFEGPAVEEGMGIKSGRNDDIKDMISSAKSQFSQEVNQERLYGRLTECGYGYGPTFQGVQSAHLSGDGCAVGSVAICNGVPSPLENKNPVTIHPCDLDSILQLCLPIVEDSTPKETWVPTYMSKLYIPAQGFCGNKPITVDVHVTREQSGRRLCRSAVQAFVSDAPAAAMTVLEIEGAELTMITEANADSGRTTDPDEDRRLCYDLTYAPDITSLNPQQLHDYLQDTPAAKQPDPSEFLALLRHYTSACMSLAAANIPPSETPQDKPHLSQLHTWILKNVPPSPLSPEELIALTTELCSTRLGEIHVNFGTHLPSIFRGEVDPLSILLEKDTLTEYYRHFNRLVKYYSPLSKYLKALAHKNPGLRILEVGAGTGSTTEHVLDALVTKSDGGLPFRQFGRYDFTDISPLFLDRARESFAEVGGEKMRYCVFDVERDDLEGQGLEHGGYDLVIAANVLHATPSLETSLANLHSLLSDGGKLVLVEVTDPLSTIGPFMFGCLDGWWGAAEPWRQNGPVATPVDWERELKMTGFEMETVLRDFTEEDNQFSSIIIAHKVSKGAELVVINCVKTALLVTGWNDTISEQTRSWLRLLEAMLDNEQGMTTTRYTFSEAAAHLRAKTTPEQPLVIVLQDSSTWPSLAHLSPEQFPSFHDTLSAANHIMWIGENTPFSIGPVLGLARVLRKERHGLVFSTVALEPSSTPETLPTCISQALHNFLLGVATGTCPEWELTQIGPVFHIPRVYQNVPLNKFIHSFVTSKTNQSPSNPNKKLKIRQPGLLDTLHFEPLSTTSLATSSPNENEIEIEIHSIGLNFRDCLIALGRIDQDDLGSECAGTVTSTGPNITNFQPGDRVTACLPNSFRLGKTTCPAPLAAKIPDAMPLTHAAAIPINFVTAYHALVRTARLAKGETILIHSGAGGTGQAAVQIANWLGAGAVFVTVGSVEKKRMLVESLSGDAQIASWECVAPYGRFVEIGKRDIFSHGKLPMYQFARNVSFCAVDLRAISAERPETIQEEMGEVIGLFEQGVLRLPEPVKVFGAGQVEDAFRHLQSGKNAGKVVFDVAGGDGSSTGRVAGSWQFDVNGTYVIAGGLGAMGRIIADWMVAKGARHLVLLSRSGATSPETFKFVEGLQNRGATVYSPSCDAADKESLRMILDHCKAHMPLIKGCIQAAMVLRDGFFEDMNHDSWSQPLRPKIDASWNLHQQLPRDLDFFILFSSVAAIIGSQAQANYAAGNTFQDELARYRLSKDLPALSVNLSLVGGPVGFSAEHPDLAQQFILTKHILDMSTDEVLGLLDYHCNAENTARSSISQIVLGLDLPQRVLARNMDLPAWMNESTFANLHQITDGVQDLSANTPSNSRKGSGADYLRARAEQAESVVEAATILSGALVNKLCKVLGRNPNDLDPSQPLYIYGVDSLVAVELRNWLREVLKVDVAVFEILGGSSCTTIAQGVARKILE</sequence>
<dbReference type="CDD" id="cd05195">
    <property type="entry name" value="enoyl_red"/>
    <property type="match status" value="1"/>
</dbReference>
<dbReference type="InterPro" id="IPR020843">
    <property type="entry name" value="ER"/>
</dbReference>
<keyword evidence="2" id="KW-0597">Phosphoprotein</keyword>
<evidence type="ECO:0000259" key="10">
    <source>
        <dbReference type="PROSITE" id="PS50075"/>
    </source>
</evidence>
<feature type="domain" description="PKS/mFAS DH" evidence="12">
    <location>
        <begin position="1012"/>
        <end position="1345"/>
    </location>
</feature>
<dbReference type="Pfam" id="PF08659">
    <property type="entry name" value="KR"/>
    <property type="match status" value="1"/>
</dbReference>
<accession>A0AAN6XJK4</accession>
<feature type="compositionally biased region" description="Polar residues" evidence="9">
    <location>
        <begin position="1"/>
        <end position="29"/>
    </location>
</feature>
<dbReference type="Pfam" id="PF23114">
    <property type="entry name" value="NAD-bd_HRPKS_sdrA"/>
    <property type="match status" value="1"/>
</dbReference>
<dbReference type="SUPFAM" id="SSF52151">
    <property type="entry name" value="FabD/lysophospholipase-like"/>
    <property type="match status" value="1"/>
</dbReference>
<dbReference type="SUPFAM" id="SSF53901">
    <property type="entry name" value="Thiolase-like"/>
    <property type="match status" value="1"/>
</dbReference>
<dbReference type="InterPro" id="IPR020806">
    <property type="entry name" value="PKS_PP-bd"/>
</dbReference>
<dbReference type="SUPFAM" id="SSF53335">
    <property type="entry name" value="S-adenosyl-L-methionine-dependent methyltransferases"/>
    <property type="match status" value="1"/>
</dbReference>
<dbReference type="Pfam" id="PF21089">
    <property type="entry name" value="PKS_DH_N"/>
    <property type="match status" value="1"/>
</dbReference>
<dbReference type="InterPro" id="IPR009081">
    <property type="entry name" value="PP-bd_ACP"/>
</dbReference>
<dbReference type="Gene3D" id="3.40.50.720">
    <property type="entry name" value="NAD(P)-binding Rossmann-like Domain"/>
    <property type="match status" value="2"/>
</dbReference>
<dbReference type="InterPro" id="IPR020841">
    <property type="entry name" value="PKS_Beta-ketoAc_synthase_dom"/>
</dbReference>
<dbReference type="PROSITE" id="PS52004">
    <property type="entry name" value="KS3_2"/>
    <property type="match status" value="1"/>
</dbReference>
<dbReference type="SUPFAM" id="SSF47336">
    <property type="entry name" value="ACP-like"/>
    <property type="match status" value="1"/>
</dbReference>
<dbReference type="InterPro" id="IPR036736">
    <property type="entry name" value="ACP-like_sf"/>
</dbReference>
<dbReference type="Pfam" id="PF14765">
    <property type="entry name" value="PS-DH"/>
    <property type="match status" value="1"/>
</dbReference>
<reference evidence="13" key="1">
    <citation type="journal article" date="2023" name="Mol. Phylogenet. Evol.">
        <title>Genome-scale phylogeny and comparative genomics of the fungal order Sordariales.</title>
        <authorList>
            <person name="Hensen N."/>
            <person name="Bonometti L."/>
            <person name="Westerberg I."/>
            <person name="Brannstrom I.O."/>
            <person name="Guillou S."/>
            <person name="Cros-Aarteil S."/>
            <person name="Calhoun S."/>
            <person name="Haridas S."/>
            <person name="Kuo A."/>
            <person name="Mondo S."/>
            <person name="Pangilinan J."/>
            <person name="Riley R."/>
            <person name="LaButti K."/>
            <person name="Andreopoulos B."/>
            <person name="Lipzen A."/>
            <person name="Chen C."/>
            <person name="Yan M."/>
            <person name="Daum C."/>
            <person name="Ng V."/>
            <person name="Clum A."/>
            <person name="Steindorff A."/>
            <person name="Ohm R.A."/>
            <person name="Martin F."/>
            <person name="Silar P."/>
            <person name="Natvig D.O."/>
            <person name="Lalanne C."/>
            <person name="Gautier V."/>
            <person name="Ament-Velasquez S.L."/>
            <person name="Kruys A."/>
            <person name="Hutchinson M.I."/>
            <person name="Powell A.J."/>
            <person name="Barry K."/>
            <person name="Miller A.N."/>
            <person name="Grigoriev I.V."/>
            <person name="Debuchy R."/>
            <person name="Gladieux P."/>
            <person name="Hiltunen Thoren M."/>
            <person name="Johannesson H."/>
        </authorList>
    </citation>
    <scope>NUCLEOTIDE SEQUENCE</scope>
    <source>
        <strain evidence="13">CBS 315.58</strain>
    </source>
</reference>
<dbReference type="PANTHER" id="PTHR43775">
    <property type="entry name" value="FATTY ACID SYNTHASE"/>
    <property type="match status" value="1"/>
</dbReference>
<dbReference type="InterPro" id="IPR029063">
    <property type="entry name" value="SAM-dependent_MTases_sf"/>
</dbReference>
<dbReference type="InterPro" id="IPR036291">
    <property type="entry name" value="NAD(P)-bd_dom_sf"/>
</dbReference>
<dbReference type="PANTHER" id="PTHR43775:SF29">
    <property type="entry name" value="ASPERFURANONE POLYKETIDE SYNTHASE AFOG-RELATED"/>
    <property type="match status" value="1"/>
</dbReference>
<dbReference type="InterPro" id="IPR014043">
    <property type="entry name" value="Acyl_transferase_dom"/>
</dbReference>
<organism evidence="13 14">
    <name type="scientific">Triangularia verruculosa</name>
    <dbReference type="NCBI Taxonomy" id="2587418"/>
    <lineage>
        <taxon>Eukaryota</taxon>
        <taxon>Fungi</taxon>
        <taxon>Dikarya</taxon>
        <taxon>Ascomycota</taxon>
        <taxon>Pezizomycotina</taxon>
        <taxon>Sordariomycetes</taxon>
        <taxon>Sordariomycetidae</taxon>
        <taxon>Sordariales</taxon>
        <taxon>Podosporaceae</taxon>
        <taxon>Triangularia</taxon>
    </lineage>
</organism>
<dbReference type="SUPFAM" id="SSF51735">
    <property type="entry name" value="NAD(P)-binding Rossmann-fold domains"/>
    <property type="match status" value="2"/>
</dbReference>
<proteinExistence type="predicted"/>
<dbReference type="Pfam" id="PF16197">
    <property type="entry name" value="KAsynt_C_assoc"/>
    <property type="match status" value="1"/>
</dbReference>
<dbReference type="InterPro" id="IPR042104">
    <property type="entry name" value="PKS_dehydratase_sf"/>
</dbReference>
<dbReference type="SMART" id="SM00822">
    <property type="entry name" value="PKS_KR"/>
    <property type="match status" value="1"/>
</dbReference>
<gene>
    <name evidence="13" type="ORF">QBC40DRAFT_224910</name>
</gene>
<dbReference type="Pfam" id="PF00550">
    <property type="entry name" value="PP-binding"/>
    <property type="match status" value="1"/>
</dbReference>
<evidence type="ECO:0000256" key="2">
    <source>
        <dbReference type="ARBA" id="ARBA00022553"/>
    </source>
</evidence>
<feature type="domain" description="Carrier" evidence="10">
    <location>
        <begin position="2532"/>
        <end position="2609"/>
    </location>
</feature>
<evidence type="ECO:0000256" key="4">
    <source>
        <dbReference type="ARBA" id="ARBA00022857"/>
    </source>
</evidence>
<comment type="caution">
    <text evidence="13">The sequence shown here is derived from an EMBL/GenBank/DDBJ whole genome shotgun (WGS) entry which is preliminary data.</text>
</comment>
<dbReference type="InterPro" id="IPR013154">
    <property type="entry name" value="ADH-like_N"/>
</dbReference>
<evidence type="ECO:0000259" key="11">
    <source>
        <dbReference type="PROSITE" id="PS52004"/>
    </source>
</evidence>
<evidence type="ECO:0000256" key="3">
    <source>
        <dbReference type="ARBA" id="ARBA00022679"/>
    </source>
</evidence>
<dbReference type="InterPro" id="IPR016035">
    <property type="entry name" value="Acyl_Trfase/lysoPLipase"/>
</dbReference>
<evidence type="ECO:0000256" key="1">
    <source>
        <dbReference type="ARBA" id="ARBA00022450"/>
    </source>
</evidence>
<dbReference type="GO" id="GO:0044550">
    <property type="term" value="P:secondary metabolite biosynthetic process"/>
    <property type="evidence" value="ECO:0007669"/>
    <property type="project" value="TreeGrafter"/>
</dbReference>
<dbReference type="InterPro" id="IPR057326">
    <property type="entry name" value="KR_dom"/>
</dbReference>
<keyword evidence="7" id="KW-0012">Acyltransferase</keyword>
<dbReference type="InterPro" id="IPR016036">
    <property type="entry name" value="Malonyl_transacylase_ACP-bd"/>
</dbReference>
<name>A0AAN6XJK4_9PEZI</name>
<dbReference type="InterPro" id="IPR032821">
    <property type="entry name" value="PKS_assoc"/>
</dbReference>
<feature type="region of interest" description="N-terminal hotdog fold" evidence="8">
    <location>
        <begin position="1012"/>
        <end position="1161"/>
    </location>
</feature>
<dbReference type="PROSITE" id="PS50075">
    <property type="entry name" value="CARRIER"/>
    <property type="match status" value="1"/>
</dbReference>
<dbReference type="InterPro" id="IPR020807">
    <property type="entry name" value="PKS_DH"/>
</dbReference>
<evidence type="ECO:0000256" key="6">
    <source>
        <dbReference type="ARBA" id="ARBA00023268"/>
    </source>
</evidence>
<dbReference type="Gene3D" id="3.40.47.10">
    <property type="match status" value="1"/>
</dbReference>
<evidence type="ECO:0000256" key="5">
    <source>
        <dbReference type="ARBA" id="ARBA00023002"/>
    </source>
</evidence>
<dbReference type="InterPro" id="IPR013217">
    <property type="entry name" value="Methyltransf_12"/>
</dbReference>
<dbReference type="InterPro" id="IPR049552">
    <property type="entry name" value="PKS_DH_N"/>
</dbReference>
<dbReference type="InterPro" id="IPR011032">
    <property type="entry name" value="GroES-like_sf"/>
</dbReference>
<feature type="domain" description="Ketosynthase family 3 (KS3)" evidence="11">
    <location>
        <begin position="42"/>
        <end position="461"/>
    </location>
</feature>
<dbReference type="Proteomes" id="UP001303160">
    <property type="component" value="Unassembled WGS sequence"/>
</dbReference>
<dbReference type="Gene3D" id="3.40.366.10">
    <property type="entry name" value="Malonyl-Coenzyme A Acyl Carrier Protein, domain 2"/>
    <property type="match status" value="1"/>
</dbReference>
<dbReference type="Pfam" id="PF00109">
    <property type="entry name" value="ketoacyl-synt"/>
    <property type="match status" value="1"/>
</dbReference>
<feature type="region of interest" description="Disordered" evidence="9">
    <location>
        <begin position="1"/>
        <end position="40"/>
    </location>
</feature>
<dbReference type="GO" id="GO:0004315">
    <property type="term" value="F:3-oxoacyl-[acyl-carrier-protein] synthase activity"/>
    <property type="evidence" value="ECO:0007669"/>
    <property type="project" value="InterPro"/>
</dbReference>
<reference evidence="13" key="2">
    <citation type="submission" date="2023-05" db="EMBL/GenBank/DDBJ databases">
        <authorList>
            <consortium name="Lawrence Berkeley National Laboratory"/>
            <person name="Steindorff A."/>
            <person name="Hensen N."/>
            <person name="Bonometti L."/>
            <person name="Westerberg I."/>
            <person name="Brannstrom I.O."/>
            <person name="Guillou S."/>
            <person name="Cros-Aarteil S."/>
            <person name="Calhoun S."/>
            <person name="Haridas S."/>
            <person name="Kuo A."/>
            <person name="Mondo S."/>
            <person name="Pangilinan J."/>
            <person name="Riley R."/>
            <person name="Labutti K."/>
            <person name="Andreopoulos B."/>
            <person name="Lipzen A."/>
            <person name="Chen C."/>
            <person name="Yanf M."/>
            <person name="Daum C."/>
            <person name="Ng V."/>
            <person name="Clum A."/>
            <person name="Ohm R."/>
            <person name="Martin F."/>
            <person name="Silar P."/>
            <person name="Natvig D."/>
            <person name="Lalanne C."/>
            <person name="Gautier V."/>
            <person name="Ament-Velasquez S.L."/>
            <person name="Kruys A."/>
            <person name="Hutchinson M.I."/>
            <person name="Powell A.J."/>
            <person name="Barry K."/>
            <person name="Miller A.N."/>
            <person name="Grigoriev I.V."/>
            <person name="Debuchy R."/>
            <person name="Gladieux P."/>
            <person name="Thoren M.H."/>
            <person name="Johannesson H."/>
        </authorList>
    </citation>
    <scope>NUCLEOTIDE SEQUENCE</scope>
    <source>
        <strain evidence="13">CBS 315.58</strain>
    </source>
</reference>
<evidence type="ECO:0000256" key="8">
    <source>
        <dbReference type="PROSITE-ProRule" id="PRU01363"/>
    </source>
</evidence>
<dbReference type="CDD" id="cd00833">
    <property type="entry name" value="PKS"/>
    <property type="match status" value="1"/>
</dbReference>
<feature type="region of interest" description="C-terminal hotdog fold" evidence="8">
    <location>
        <begin position="1189"/>
        <end position="1345"/>
    </location>
</feature>